<dbReference type="Gene3D" id="3.90.550.10">
    <property type="entry name" value="Spore Coat Polysaccharide Biosynthesis Protein SpsA, Chain A"/>
    <property type="match status" value="1"/>
</dbReference>
<dbReference type="PANTHER" id="PTHR43685:SF3">
    <property type="entry name" value="SLR2126 PROTEIN"/>
    <property type="match status" value="1"/>
</dbReference>
<organism evidence="2 3">
    <name type="scientific">Streptomyces canus</name>
    <dbReference type="NCBI Taxonomy" id="58343"/>
    <lineage>
        <taxon>Bacteria</taxon>
        <taxon>Bacillati</taxon>
        <taxon>Actinomycetota</taxon>
        <taxon>Actinomycetes</taxon>
        <taxon>Kitasatosporales</taxon>
        <taxon>Streptomycetaceae</taxon>
        <taxon>Streptomyces</taxon>
        <taxon>Streptomyces aurantiacus group</taxon>
    </lineage>
</organism>
<dbReference type="Pfam" id="PF00535">
    <property type="entry name" value="Glycos_transf_2"/>
    <property type="match status" value="1"/>
</dbReference>
<dbReference type="InterPro" id="IPR050834">
    <property type="entry name" value="Glycosyltransf_2"/>
</dbReference>
<dbReference type="EMBL" id="LMWU01000055">
    <property type="protein sequence ID" value="KUN58824.1"/>
    <property type="molecule type" value="Genomic_DNA"/>
</dbReference>
<protein>
    <recommendedName>
        <fullName evidence="1">Glycosyltransferase 2-like domain-containing protein</fullName>
    </recommendedName>
</protein>
<evidence type="ECO:0000259" key="1">
    <source>
        <dbReference type="Pfam" id="PF00535"/>
    </source>
</evidence>
<dbReference type="AlphaFoldDB" id="A0A101RNC0"/>
<sequence length="327" mass="35881">MTTHQSPPPEIVISVIVATARDHGCRRLVQAVREQFAAAACAYEIVLVLDGCPRYSWLTDHGPDLRVIVLPERQGIARARNTGIAASRGQLLAFLDDDCVPAPTWLGELLRMSSEHPEKAAFGGRVIGTDPSNLYSQLRDGIYYYETFGPWYTDSSAAADVIGAPYVNGGNCAYRREALLASEGFDALLPAYSDVELGRRLLLRQRAVLSPRMAIHHDHPSDFRQYMLRCWRSGRARGLLWWHRQYREDSPAAVAAAVATNLMWHNAVHRRRRITDSPARVVAVLTCQEIVHGIGYACALLTSLVGGQRAGGLPRDAEGAGVASGTP</sequence>
<proteinExistence type="predicted"/>
<dbReference type="Proteomes" id="UP000053669">
    <property type="component" value="Unassembled WGS sequence"/>
</dbReference>
<evidence type="ECO:0000313" key="2">
    <source>
        <dbReference type="EMBL" id="KUN58824.1"/>
    </source>
</evidence>
<dbReference type="RefSeq" id="WP_059210586.1">
    <property type="nucleotide sequence ID" value="NZ_KQ948674.1"/>
</dbReference>
<evidence type="ECO:0000313" key="3">
    <source>
        <dbReference type="Proteomes" id="UP000053669"/>
    </source>
</evidence>
<name>A0A101RNC0_9ACTN</name>
<dbReference type="SUPFAM" id="SSF53448">
    <property type="entry name" value="Nucleotide-diphospho-sugar transferases"/>
    <property type="match status" value="1"/>
</dbReference>
<dbReference type="PANTHER" id="PTHR43685">
    <property type="entry name" value="GLYCOSYLTRANSFERASE"/>
    <property type="match status" value="1"/>
</dbReference>
<gene>
    <name evidence="2" type="ORF">AQJ46_41860</name>
</gene>
<dbReference type="InterPro" id="IPR001173">
    <property type="entry name" value="Glyco_trans_2-like"/>
</dbReference>
<dbReference type="STRING" id="58343.AQJ46_41860"/>
<reference evidence="2 3" key="1">
    <citation type="submission" date="2015-10" db="EMBL/GenBank/DDBJ databases">
        <title>Draft genome sequence of Streptomyces canus DSM 40017, type strain for the species Streptomyces canus.</title>
        <authorList>
            <person name="Ruckert C."/>
            <person name="Winkler A."/>
            <person name="Kalinowski J."/>
            <person name="Kampfer P."/>
            <person name="Glaeser S."/>
        </authorList>
    </citation>
    <scope>NUCLEOTIDE SEQUENCE [LARGE SCALE GENOMIC DNA]</scope>
    <source>
        <strain evidence="2 3">DSM 40017</strain>
    </source>
</reference>
<comment type="caution">
    <text evidence="2">The sequence shown here is derived from an EMBL/GenBank/DDBJ whole genome shotgun (WGS) entry which is preliminary data.</text>
</comment>
<feature type="domain" description="Glycosyltransferase 2-like" evidence="1">
    <location>
        <begin position="23"/>
        <end position="179"/>
    </location>
</feature>
<dbReference type="InterPro" id="IPR029044">
    <property type="entry name" value="Nucleotide-diphossugar_trans"/>
</dbReference>
<accession>A0A101RNC0</accession>